<dbReference type="PANTHER" id="PTHR37301">
    <property type="entry name" value="DNA-BINDING PROTEIN-RELATED"/>
    <property type="match status" value="1"/>
</dbReference>
<reference evidence="2 3" key="1">
    <citation type="submission" date="2019-08" db="EMBL/GenBank/DDBJ databases">
        <title>Bacillus genomes from the desert of Cuatro Cienegas, Coahuila.</title>
        <authorList>
            <person name="Olmedo-Alvarez G."/>
        </authorList>
    </citation>
    <scope>NUCLEOTIDE SEQUENCE [LARGE SCALE GENOMIC DNA]</scope>
    <source>
        <strain evidence="2 3">CH28_1T</strain>
    </source>
</reference>
<evidence type="ECO:0000313" key="3">
    <source>
        <dbReference type="Proteomes" id="UP000322524"/>
    </source>
</evidence>
<dbReference type="AlphaFoldDB" id="A0A5D4T2W2"/>
<dbReference type="Pfam" id="PF13443">
    <property type="entry name" value="HTH_26"/>
    <property type="match status" value="1"/>
</dbReference>
<dbReference type="GO" id="GO:0003677">
    <property type="term" value="F:DNA binding"/>
    <property type="evidence" value="ECO:0007669"/>
    <property type="project" value="InterPro"/>
</dbReference>
<sequence>MMIIIKLDELLKEKGISQRELSRRTGIRQPTISEMCLNTSRSLPVENLNLICTELDCDLHEILEFKKPLRD</sequence>
<comment type="caution">
    <text evidence="2">The sequence shown here is derived from an EMBL/GenBank/DDBJ whole genome shotgun (WGS) entry which is preliminary data.</text>
</comment>
<evidence type="ECO:0000313" key="2">
    <source>
        <dbReference type="EMBL" id="TYS68496.1"/>
    </source>
</evidence>
<dbReference type="OrthoDB" id="9805309at2"/>
<dbReference type="CDD" id="cd00093">
    <property type="entry name" value="HTH_XRE"/>
    <property type="match status" value="1"/>
</dbReference>
<dbReference type="SMART" id="SM00530">
    <property type="entry name" value="HTH_XRE"/>
    <property type="match status" value="1"/>
</dbReference>
<dbReference type="InterPro" id="IPR010982">
    <property type="entry name" value="Lambda_DNA-bd_dom_sf"/>
</dbReference>
<dbReference type="PANTHER" id="PTHR37301:SF1">
    <property type="entry name" value="DNA-BINDING PROTEIN"/>
    <property type="match status" value="1"/>
</dbReference>
<name>A0A5D4T2W2_9BACI</name>
<gene>
    <name evidence="2" type="ORF">FZC76_09870</name>
</gene>
<dbReference type="Gene3D" id="1.10.260.40">
    <property type="entry name" value="lambda repressor-like DNA-binding domains"/>
    <property type="match status" value="1"/>
</dbReference>
<evidence type="ECO:0000259" key="1">
    <source>
        <dbReference type="PROSITE" id="PS50943"/>
    </source>
</evidence>
<proteinExistence type="predicted"/>
<dbReference type="EMBL" id="VTEV01000004">
    <property type="protein sequence ID" value="TYS68496.1"/>
    <property type="molecule type" value="Genomic_DNA"/>
</dbReference>
<dbReference type="PROSITE" id="PS50943">
    <property type="entry name" value="HTH_CROC1"/>
    <property type="match status" value="1"/>
</dbReference>
<dbReference type="Proteomes" id="UP000322524">
    <property type="component" value="Unassembled WGS sequence"/>
</dbReference>
<accession>A0A5D4T2W2</accession>
<dbReference type="SUPFAM" id="SSF47413">
    <property type="entry name" value="lambda repressor-like DNA-binding domains"/>
    <property type="match status" value="1"/>
</dbReference>
<feature type="domain" description="HTH cro/C1-type" evidence="1">
    <location>
        <begin position="7"/>
        <end position="62"/>
    </location>
</feature>
<protein>
    <submittedName>
        <fullName evidence="2">Helix-turn-helix transcriptional regulator</fullName>
    </submittedName>
</protein>
<dbReference type="InterPro" id="IPR001387">
    <property type="entry name" value="Cro/C1-type_HTH"/>
</dbReference>
<organism evidence="2 3">
    <name type="scientific">Sutcliffiella horikoshii</name>
    <dbReference type="NCBI Taxonomy" id="79883"/>
    <lineage>
        <taxon>Bacteria</taxon>
        <taxon>Bacillati</taxon>
        <taxon>Bacillota</taxon>
        <taxon>Bacilli</taxon>
        <taxon>Bacillales</taxon>
        <taxon>Bacillaceae</taxon>
        <taxon>Sutcliffiella</taxon>
    </lineage>
</organism>